<dbReference type="PROSITE" id="PS01173">
    <property type="entry name" value="LIPASE_GDXG_HIS"/>
    <property type="match status" value="1"/>
</dbReference>
<gene>
    <name evidence="4" type="ORF">SAMN05192563_1015127</name>
</gene>
<dbReference type="GO" id="GO:0016787">
    <property type="term" value="F:hydrolase activity"/>
    <property type="evidence" value="ECO:0007669"/>
    <property type="project" value="UniProtKB-KW"/>
</dbReference>
<dbReference type="Proteomes" id="UP000198844">
    <property type="component" value="Unassembled WGS sequence"/>
</dbReference>
<reference evidence="4 5" key="1">
    <citation type="submission" date="2016-10" db="EMBL/GenBank/DDBJ databases">
        <authorList>
            <person name="de Groot N.N."/>
        </authorList>
    </citation>
    <scope>NUCLEOTIDE SEQUENCE [LARGE SCALE GENOMIC DNA]</scope>
    <source>
        <strain evidence="4 5">LMG 27731</strain>
    </source>
</reference>
<protein>
    <submittedName>
        <fullName evidence="4">Acetyl esterase</fullName>
    </submittedName>
</protein>
<keyword evidence="2" id="KW-0378">Hydrolase</keyword>
<dbReference type="EMBL" id="FPBH01000015">
    <property type="protein sequence ID" value="SFU20891.1"/>
    <property type="molecule type" value="Genomic_DNA"/>
</dbReference>
<dbReference type="InterPro" id="IPR013094">
    <property type="entry name" value="AB_hydrolase_3"/>
</dbReference>
<dbReference type="PANTHER" id="PTHR48081">
    <property type="entry name" value="AB HYDROLASE SUPERFAMILY PROTEIN C4A8.06C"/>
    <property type="match status" value="1"/>
</dbReference>
<dbReference type="Pfam" id="PF07859">
    <property type="entry name" value="Abhydrolase_3"/>
    <property type="match status" value="1"/>
</dbReference>
<evidence type="ECO:0000256" key="2">
    <source>
        <dbReference type="ARBA" id="ARBA00022801"/>
    </source>
</evidence>
<name>A0A1I7EAD5_9BURK</name>
<evidence type="ECO:0000313" key="5">
    <source>
        <dbReference type="Proteomes" id="UP000198844"/>
    </source>
</evidence>
<dbReference type="Gene3D" id="3.40.50.1820">
    <property type="entry name" value="alpha/beta hydrolase"/>
    <property type="match status" value="1"/>
</dbReference>
<organism evidence="4 5">
    <name type="scientific">Paraburkholderia aspalathi</name>
    <dbReference type="NCBI Taxonomy" id="1324617"/>
    <lineage>
        <taxon>Bacteria</taxon>
        <taxon>Pseudomonadati</taxon>
        <taxon>Pseudomonadota</taxon>
        <taxon>Betaproteobacteria</taxon>
        <taxon>Burkholderiales</taxon>
        <taxon>Burkholderiaceae</taxon>
        <taxon>Paraburkholderia</taxon>
    </lineage>
</organism>
<dbReference type="InterPro" id="IPR029058">
    <property type="entry name" value="AB_hydrolase_fold"/>
</dbReference>
<evidence type="ECO:0000256" key="1">
    <source>
        <dbReference type="ARBA" id="ARBA00010515"/>
    </source>
</evidence>
<dbReference type="SUPFAM" id="SSF53474">
    <property type="entry name" value="alpha/beta-Hydrolases"/>
    <property type="match status" value="1"/>
</dbReference>
<dbReference type="RefSeq" id="WP_093638140.1">
    <property type="nucleotide sequence ID" value="NZ_FPBH01000015.1"/>
</dbReference>
<evidence type="ECO:0000313" key="4">
    <source>
        <dbReference type="EMBL" id="SFU20891.1"/>
    </source>
</evidence>
<dbReference type="PANTHER" id="PTHR48081:SF8">
    <property type="entry name" value="ALPHA_BETA HYDROLASE FOLD-3 DOMAIN-CONTAINING PROTEIN-RELATED"/>
    <property type="match status" value="1"/>
</dbReference>
<dbReference type="AlphaFoldDB" id="A0A1I7EAD5"/>
<feature type="domain" description="Alpha/beta hydrolase fold-3" evidence="3">
    <location>
        <begin position="82"/>
        <end position="289"/>
    </location>
</feature>
<dbReference type="InterPro" id="IPR050300">
    <property type="entry name" value="GDXG_lipolytic_enzyme"/>
</dbReference>
<evidence type="ECO:0000259" key="3">
    <source>
        <dbReference type="Pfam" id="PF07859"/>
    </source>
</evidence>
<dbReference type="InterPro" id="IPR002168">
    <property type="entry name" value="Lipase_GDXG_HIS_AS"/>
</dbReference>
<dbReference type="OrthoDB" id="9794445at2"/>
<sequence length="318" mass="34446">MSLDRDVLAYLDLVERAKRPPLHQMTVSEARATYALGCEMNGLPCDALVATADVVAHTSVGRLNLRSYWANEDTERSLAAGLVFFHGGGWVVGSLDTHDSICRELARVSGCRVVAVDYRLAPEHPFPAAIDDAIASYQWIAQNAAGLGIDSSRLGVVGDSAGGFLATFVALSARDYAEEIRPKLQLLFYPVTDLTVESAGYSRVASGLPFTSATMRWFRDHYVQHSQGADDVRLAPLNALDLTGLPDTLIVTSGFDPLCEEGAAYAHRLQDARVRVNHLHLADQIHGFLTLGLRINTARAVLGWAAAYARQKLNAGDV</sequence>
<proteinExistence type="inferred from homology"/>
<accession>A0A1I7EAD5</accession>
<comment type="similarity">
    <text evidence="1">Belongs to the 'GDXG' lipolytic enzyme family.</text>
</comment>